<dbReference type="GO" id="GO:0009279">
    <property type="term" value="C:cell outer membrane"/>
    <property type="evidence" value="ECO:0007669"/>
    <property type="project" value="UniProtKB-SubCell"/>
</dbReference>
<keyword evidence="15" id="KW-0675">Receptor</keyword>
<dbReference type="PANTHER" id="PTHR30069:SF53">
    <property type="entry name" value="COLICIN I RECEPTOR-RELATED"/>
    <property type="match status" value="1"/>
</dbReference>
<sequence length="637" mass="71492">MNKFLNYFLLTPLLAPSLLIAQQIDVEIEEILVSASLLPITINRSANAITVIDRNQLKNRAVTSVSDLLRDVAGLAVSRSGVQGSQTQIRIRGSEANHLLVLIDGVEANNPSQSDEFNWGTLVASDIERIEIIRGSQSSMLGSDAMAGVVNIITQSAEQPFGIKTFAEAGSFDTQNNGVSVELKNEDFDMRLGISHLQTAGENISRTGPEKDGYENTNVNLKSNWSATDQLHLTFAARQADGINEYDSDGNFDSLIDDQDQVSEFRNVTMRLQAHHSSIDGRWQHQVSVGQSTNDNDEFTLGIPGTATNSTKEQYRLLSSLFWDKQKQRASFLMEREEEEFQQRGAINDYGVFGIYDPNQSRGRNTDSIALEYRADTSKKLTLGVSARYDDNSEFKRGNTARIEVIYQINDHLRLRSAYGTAIKNPTFTERFGFYTNFIGNPSLEPEESVNWELGIDRQFLEGAFSLSATLFNSELDNEIDGNFMDPITYRYTSKNREGSSKRQGIELTTASKLNDVLFFNTSYTYTDSVELDGDNHYADEARRARHTGSLNLSWQAMENLHINTNAQYNGSQIDVVYPNNIRLEDYTVVNLSLNYGATPKLGIYLRLDNLFDESYEEVFGYQTLGFSANVGARYRF</sequence>
<comment type="similarity">
    <text evidence="10 11">Belongs to the TonB-dependent receptor family.</text>
</comment>
<accession>A0A0R2U7Z6</accession>
<gene>
    <name evidence="15" type="ORF">ABS10_07940</name>
</gene>
<organism evidence="15 16">
    <name type="scientific">SAR86 cluster bacterium BACL1 MAG-120820-bin45</name>
    <dbReference type="NCBI Taxonomy" id="1655612"/>
    <lineage>
        <taxon>Bacteria</taxon>
        <taxon>Pseudomonadati</taxon>
        <taxon>Pseudomonadota</taxon>
        <taxon>Gammaproteobacteria</taxon>
        <taxon>SAR86 cluster</taxon>
    </lineage>
</organism>
<dbReference type="Gene3D" id="2.170.130.10">
    <property type="entry name" value="TonB-dependent receptor, plug domain"/>
    <property type="match status" value="1"/>
</dbReference>
<dbReference type="AlphaFoldDB" id="A0A0R2U7Z6"/>
<evidence type="ECO:0000256" key="5">
    <source>
        <dbReference type="ARBA" id="ARBA00022729"/>
    </source>
</evidence>
<keyword evidence="4 10" id="KW-0812">Transmembrane</keyword>
<dbReference type="Pfam" id="PF00593">
    <property type="entry name" value="TonB_dep_Rec_b-barrel"/>
    <property type="match status" value="1"/>
</dbReference>
<evidence type="ECO:0000313" key="15">
    <source>
        <dbReference type="EMBL" id="KRO95637.1"/>
    </source>
</evidence>
<dbReference type="InterPro" id="IPR012910">
    <property type="entry name" value="Plug_dom"/>
</dbReference>
<feature type="chain" id="PRO_5006425223" evidence="12">
    <location>
        <begin position="22"/>
        <end position="637"/>
    </location>
</feature>
<dbReference type="InterPro" id="IPR039426">
    <property type="entry name" value="TonB-dep_rcpt-like"/>
</dbReference>
<evidence type="ECO:0000256" key="12">
    <source>
        <dbReference type="SAM" id="SignalP"/>
    </source>
</evidence>
<evidence type="ECO:0000256" key="8">
    <source>
        <dbReference type="ARBA" id="ARBA00023136"/>
    </source>
</evidence>
<evidence type="ECO:0000256" key="4">
    <source>
        <dbReference type="ARBA" id="ARBA00022692"/>
    </source>
</evidence>
<reference evidence="15 16" key="1">
    <citation type="submission" date="2015-10" db="EMBL/GenBank/DDBJ databases">
        <title>Metagenome-Assembled Genomes uncover a global brackish microbiome.</title>
        <authorList>
            <person name="Hugerth L.W."/>
            <person name="Larsson J."/>
            <person name="Alneberg J."/>
            <person name="Lindh M.V."/>
            <person name="Legrand C."/>
            <person name="Pinhassi J."/>
            <person name="Andersson A.F."/>
        </authorList>
    </citation>
    <scope>NUCLEOTIDE SEQUENCE [LARGE SCALE GENOMIC DNA]</scope>
    <source>
        <strain evidence="15">BACL1 MAG-120820-bin45</strain>
    </source>
</reference>
<dbReference type="Pfam" id="PF07715">
    <property type="entry name" value="Plug"/>
    <property type="match status" value="1"/>
</dbReference>
<evidence type="ECO:0000259" key="14">
    <source>
        <dbReference type="Pfam" id="PF07715"/>
    </source>
</evidence>
<keyword evidence="6" id="KW-0406">Ion transport</keyword>
<keyword evidence="9 10" id="KW-0998">Cell outer membrane</keyword>
<evidence type="ECO:0000256" key="3">
    <source>
        <dbReference type="ARBA" id="ARBA00022452"/>
    </source>
</evidence>
<evidence type="ECO:0000256" key="2">
    <source>
        <dbReference type="ARBA" id="ARBA00022448"/>
    </source>
</evidence>
<dbReference type="Gene3D" id="2.40.170.20">
    <property type="entry name" value="TonB-dependent receptor, beta-barrel domain"/>
    <property type="match status" value="1"/>
</dbReference>
<dbReference type="EMBL" id="LICS01000022">
    <property type="protein sequence ID" value="KRO95637.1"/>
    <property type="molecule type" value="Genomic_DNA"/>
</dbReference>
<keyword evidence="7 11" id="KW-0798">TonB box</keyword>
<comment type="caution">
    <text evidence="15">The sequence shown here is derived from an EMBL/GenBank/DDBJ whole genome shotgun (WGS) entry which is preliminary data.</text>
</comment>
<feature type="domain" description="TonB-dependent receptor plug" evidence="14">
    <location>
        <begin position="44"/>
        <end position="149"/>
    </location>
</feature>
<evidence type="ECO:0000259" key="13">
    <source>
        <dbReference type="Pfam" id="PF00593"/>
    </source>
</evidence>
<dbReference type="GO" id="GO:0006811">
    <property type="term" value="P:monoatomic ion transport"/>
    <property type="evidence" value="ECO:0007669"/>
    <property type="project" value="UniProtKB-KW"/>
</dbReference>
<dbReference type="SUPFAM" id="SSF56935">
    <property type="entry name" value="Porins"/>
    <property type="match status" value="1"/>
</dbReference>
<dbReference type="InterPro" id="IPR036942">
    <property type="entry name" value="Beta-barrel_TonB_sf"/>
</dbReference>
<feature type="domain" description="TonB-dependent receptor-like beta-barrel" evidence="13">
    <location>
        <begin position="214"/>
        <end position="611"/>
    </location>
</feature>
<evidence type="ECO:0000256" key="1">
    <source>
        <dbReference type="ARBA" id="ARBA00004571"/>
    </source>
</evidence>
<comment type="subcellular location">
    <subcellularLocation>
        <location evidence="1 10">Cell outer membrane</location>
        <topology evidence="1 10">Multi-pass membrane protein</topology>
    </subcellularLocation>
</comment>
<feature type="signal peptide" evidence="12">
    <location>
        <begin position="1"/>
        <end position="21"/>
    </location>
</feature>
<evidence type="ECO:0000256" key="11">
    <source>
        <dbReference type="RuleBase" id="RU003357"/>
    </source>
</evidence>
<name>A0A0R2U7Z6_9GAMM</name>
<proteinExistence type="inferred from homology"/>
<keyword evidence="2 10" id="KW-0813">Transport</keyword>
<dbReference type="PROSITE" id="PS52016">
    <property type="entry name" value="TONB_DEPENDENT_REC_3"/>
    <property type="match status" value="1"/>
</dbReference>
<keyword evidence="5 12" id="KW-0732">Signal</keyword>
<dbReference type="Proteomes" id="UP000051027">
    <property type="component" value="Unassembled WGS sequence"/>
</dbReference>
<dbReference type="PANTHER" id="PTHR30069">
    <property type="entry name" value="TONB-DEPENDENT OUTER MEMBRANE RECEPTOR"/>
    <property type="match status" value="1"/>
</dbReference>
<dbReference type="CDD" id="cd01347">
    <property type="entry name" value="ligand_gated_channel"/>
    <property type="match status" value="1"/>
</dbReference>
<dbReference type="GO" id="GO:0015889">
    <property type="term" value="P:cobalamin transport"/>
    <property type="evidence" value="ECO:0007669"/>
    <property type="project" value="TreeGrafter"/>
</dbReference>
<keyword evidence="8 10" id="KW-0472">Membrane</keyword>
<dbReference type="InterPro" id="IPR000531">
    <property type="entry name" value="Beta-barrel_TonB"/>
</dbReference>
<protein>
    <submittedName>
        <fullName evidence="15">TonB-dependent receptor</fullName>
    </submittedName>
</protein>
<evidence type="ECO:0000256" key="9">
    <source>
        <dbReference type="ARBA" id="ARBA00023237"/>
    </source>
</evidence>
<dbReference type="STRING" id="1655612.ABS10_07940"/>
<evidence type="ECO:0000256" key="6">
    <source>
        <dbReference type="ARBA" id="ARBA00023065"/>
    </source>
</evidence>
<evidence type="ECO:0000256" key="7">
    <source>
        <dbReference type="ARBA" id="ARBA00023077"/>
    </source>
</evidence>
<keyword evidence="3 10" id="KW-1134">Transmembrane beta strand</keyword>
<dbReference type="InterPro" id="IPR037066">
    <property type="entry name" value="Plug_dom_sf"/>
</dbReference>
<evidence type="ECO:0000256" key="10">
    <source>
        <dbReference type="PROSITE-ProRule" id="PRU01360"/>
    </source>
</evidence>
<evidence type="ECO:0000313" key="16">
    <source>
        <dbReference type="Proteomes" id="UP000051027"/>
    </source>
</evidence>